<reference evidence="2 3" key="1">
    <citation type="submission" date="2018-11" db="EMBL/GenBank/DDBJ databases">
        <title>Characterization of surface water Dickeya isolates.</title>
        <authorList>
            <person name="Van Gijsegem F."/>
            <person name="Pedron J."/>
        </authorList>
    </citation>
    <scope>NUCLEOTIDE SEQUENCE [LARGE SCALE GENOMIC DNA]</scope>
    <source>
        <strain evidence="2 3">FVG10-MFV-A16</strain>
    </source>
</reference>
<accession>A0ABX9WYX0</accession>
<protein>
    <submittedName>
        <fullName evidence="2">Flagellar protein FlhE</fullName>
    </submittedName>
</protein>
<proteinExistence type="predicted"/>
<evidence type="ECO:0000313" key="3">
    <source>
        <dbReference type="Proteomes" id="UP000271870"/>
    </source>
</evidence>
<keyword evidence="3" id="KW-1185">Reference proteome</keyword>
<keyword evidence="2" id="KW-0282">Flagellum</keyword>
<comment type="caution">
    <text evidence="2">The sequence shown here is derived from an EMBL/GenBank/DDBJ whole genome shotgun (WGS) entry which is preliminary data.</text>
</comment>
<evidence type="ECO:0000313" key="2">
    <source>
        <dbReference type="EMBL" id="RNM25548.1"/>
    </source>
</evidence>
<dbReference type="Pfam" id="PF06366">
    <property type="entry name" value="FlhE"/>
    <property type="match status" value="1"/>
</dbReference>
<keyword evidence="2" id="KW-0966">Cell projection</keyword>
<dbReference type="EMBL" id="RJLS01000005">
    <property type="protein sequence ID" value="RNM25548.1"/>
    <property type="molecule type" value="Genomic_DNA"/>
</dbReference>
<feature type="chain" id="PRO_5045424164" evidence="1">
    <location>
        <begin position="33"/>
        <end position="146"/>
    </location>
</feature>
<sequence length="146" mass="15348">MRVIYMKRKSAFTRLALGGALLAASLSQAAIAAAGSYASSVVLPTVYSRNFLETVNVPVLGNPPSSGAITSVSWTWNVVGFPAGLSVYLCQGSTSNCIDVSRTRRMSTDAFKGKSPTQPFIFAMRVGSGGTVPVAGQQAQVIVNWQ</sequence>
<keyword evidence="1" id="KW-0732">Signal</keyword>
<evidence type="ECO:0000256" key="1">
    <source>
        <dbReference type="SAM" id="SignalP"/>
    </source>
</evidence>
<name>A0ABX9WYX0_9GAMM</name>
<organism evidence="2 3">
    <name type="scientific">Dickeya undicola</name>
    <dbReference type="NCBI Taxonomy" id="1577887"/>
    <lineage>
        <taxon>Bacteria</taxon>
        <taxon>Pseudomonadati</taxon>
        <taxon>Pseudomonadota</taxon>
        <taxon>Gammaproteobacteria</taxon>
        <taxon>Enterobacterales</taxon>
        <taxon>Pectobacteriaceae</taxon>
        <taxon>Dickeya</taxon>
    </lineage>
</organism>
<dbReference type="Proteomes" id="UP000271870">
    <property type="component" value="Unassembled WGS sequence"/>
</dbReference>
<keyword evidence="2" id="KW-0969">Cilium</keyword>
<dbReference type="InterPro" id="IPR009420">
    <property type="entry name" value="FlhE"/>
</dbReference>
<feature type="signal peptide" evidence="1">
    <location>
        <begin position="1"/>
        <end position="32"/>
    </location>
</feature>
<gene>
    <name evidence="2" type="ORF">EFS38_06405</name>
</gene>